<organism evidence="9 10">
    <name type="scientific">Ogataea polymorpha</name>
    <dbReference type="NCBI Taxonomy" id="460523"/>
    <lineage>
        <taxon>Eukaryota</taxon>
        <taxon>Fungi</taxon>
        <taxon>Dikarya</taxon>
        <taxon>Ascomycota</taxon>
        <taxon>Saccharomycotina</taxon>
        <taxon>Pichiomycetes</taxon>
        <taxon>Pichiales</taxon>
        <taxon>Pichiaceae</taxon>
        <taxon>Ogataea</taxon>
    </lineage>
</organism>
<dbReference type="InterPro" id="IPR035780">
    <property type="entry name" value="SPRY_Ssh4-like"/>
</dbReference>
<dbReference type="InterPro" id="IPR001870">
    <property type="entry name" value="B30.2/SPRY"/>
</dbReference>
<evidence type="ECO:0000256" key="3">
    <source>
        <dbReference type="ARBA" id="ARBA00022989"/>
    </source>
</evidence>
<comment type="subcellular location">
    <subcellularLocation>
        <location evidence="1">Membrane</location>
        <topology evidence="1">Single-pass membrane protein</topology>
    </subcellularLocation>
</comment>
<gene>
    <name evidence="9" type="ORF">OGATHE_000408</name>
</gene>
<protein>
    <recommendedName>
        <fullName evidence="8">B30.2/SPRY domain-containing protein</fullName>
    </recommendedName>
</protein>
<proteinExistence type="predicted"/>
<keyword evidence="10" id="KW-1185">Reference proteome</keyword>
<reference evidence="9" key="2">
    <citation type="submission" date="2021-01" db="EMBL/GenBank/DDBJ databases">
        <authorList>
            <person name="Schikora-Tamarit M.A."/>
        </authorList>
    </citation>
    <scope>NUCLEOTIDE SEQUENCE</scope>
    <source>
        <strain evidence="9">NCAIM Y.01608</strain>
    </source>
</reference>
<dbReference type="SMART" id="SM00449">
    <property type="entry name" value="SPRY"/>
    <property type="match status" value="1"/>
</dbReference>
<accession>A0A9P8PUS3</accession>
<feature type="domain" description="B30.2/SPRY" evidence="8">
    <location>
        <begin position="117"/>
        <end position="309"/>
    </location>
</feature>
<evidence type="ECO:0000256" key="1">
    <source>
        <dbReference type="ARBA" id="ARBA00004167"/>
    </source>
</evidence>
<keyword evidence="3 6" id="KW-1133">Transmembrane helix</keyword>
<feature type="transmembrane region" description="Helical" evidence="6">
    <location>
        <begin position="39"/>
        <end position="62"/>
    </location>
</feature>
<dbReference type="SUPFAM" id="SSF49899">
    <property type="entry name" value="Concanavalin A-like lectins/glucanases"/>
    <property type="match status" value="1"/>
</dbReference>
<reference evidence="9" key="1">
    <citation type="journal article" date="2021" name="Open Biol.">
        <title>Shared evolutionary footprints suggest mitochondrial oxidative damage underlies multiple complex I losses in fungi.</title>
        <authorList>
            <person name="Schikora-Tamarit M.A."/>
            <person name="Marcet-Houben M."/>
            <person name="Nosek J."/>
            <person name="Gabaldon T."/>
        </authorList>
    </citation>
    <scope>NUCLEOTIDE SEQUENCE</scope>
    <source>
        <strain evidence="9">NCAIM Y.01608</strain>
    </source>
</reference>
<dbReference type="PROSITE" id="PS50188">
    <property type="entry name" value="B302_SPRY"/>
    <property type="match status" value="1"/>
</dbReference>
<dbReference type="GO" id="GO:0016020">
    <property type="term" value="C:membrane"/>
    <property type="evidence" value="ECO:0007669"/>
    <property type="project" value="UniProtKB-SubCell"/>
</dbReference>
<evidence type="ECO:0000259" key="8">
    <source>
        <dbReference type="PROSITE" id="PS50188"/>
    </source>
</evidence>
<dbReference type="Pfam" id="PF00622">
    <property type="entry name" value="SPRY"/>
    <property type="match status" value="1"/>
</dbReference>
<dbReference type="InterPro" id="IPR003877">
    <property type="entry name" value="SPRY_dom"/>
</dbReference>
<name>A0A9P8PUS3_9ASCO</name>
<feature type="signal peptide" evidence="7">
    <location>
        <begin position="1"/>
        <end position="23"/>
    </location>
</feature>
<evidence type="ECO:0000313" key="10">
    <source>
        <dbReference type="Proteomes" id="UP000788993"/>
    </source>
</evidence>
<evidence type="ECO:0000256" key="7">
    <source>
        <dbReference type="SAM" id="SignalP"/>
    </source>
</evidence>
<feature type="chain" id="PRO_5040216871" description="B30.2/SPRY domain-containing protein" evidence="7">
    <location>
        <begin position="24"/>
        <end position="414"/>
    </location>
</feature>
<keyword evidence="2 6" id="KW-0812">Transmembrane</keyword>
<keyword evidence="7" id="KW-0732">Signal</keyword>
<dbReference type="Gene3D" id="2.60.120.920">
    <property type="match status" value="1"/>
</dbReference>
<dbReference type="InterPro" id="IPR013320">
    <property type="entry name" value="ConA-like_dom_sf"/>
</dbReference>
<evidence type="ECO:0000256" key="4">
    <source>
        <dbReference type="ARBA" id="ARBA00023136"/>
    </source>
</evidence>
<dbReference type="AlphaFoldDB" id="A0A9P8PUS3"/>
<dbReference type="InterPro" id="IPR043136">
    <property type="entry name" value="B30.2/SPRY_sf"/>
</dbReference>
<dbReference type="PANTHER" id="PTHR12864">
    <property type="entry name" value="RAN BINDING PROTEIN 9-RELATED"/>
    <property type="match status" value="1"/>
</dbReference>
<comment type="caution">
    <text evidence="9">The sequence shown here is derived from an EMBL/GenBank/DDBJ whole genome shotgun (WGS) entry which is preliminary data.</text>
</comment>
<evidence type="ECO:0000256" key="5">
    <source>
        <dbReference type="SAM" id="MobiDB-lite"/>
    </source>
</evidence>
<dbReference type="CDD" id="cd12910">
    <property type="entry name" value="SPRY_SSH4_like"/>
    <property type="match status" value="1"/>
</dbReference>
<sequence length="414" mass="46982">MSFMNQRQCFLVLLSLLSYGAQGAPVIFEDQPHKIPSDLVVLLGMMIGFFGVFIISLIVYCLQKLLRRGIRLTHEFPGSLDDAAQEAEEDRRALDELPPNEQELYFQAKDFLKLNPMNNQELTLSQNLIIQEKGVSAWEFRPHVECQEFIRVIDKTEIEFLNTGQELSIQTNFPIPKENEVYYFETKIYDLPNPENTLISIGIATSPYPYFRLPGRNRISASYDSTGHRRYNDPFPLEATIFPALEHGDVIGCGIKIASRTVFWTRNGKKLSESKIGGHIKLPKNLQLYPTVGSNNRCALHVNVGQAGYVFIEANVKKWGFGPLEGNEIPPPLYTKFNKDVLLESSDLDLNDLGLRNGDFPPDFWDAVDGSCEFNDVEENITLHTLGEDERSENMPSEQENVPDSPPLYDEVSR</sequence>
<evidence type="ECO:0000256" key="2">
    <source>
        <dbReference type="ARBA" id="ARBA00022692"/>
    </source>
</evidence>
<feature type="region of interest" description="Disordered" evidence="5">
    <location>
        <begin position="386"/>
        <end position="414"/>
    </location>
</feature>
<dbReference type="InterPro" id="IPR050618">
    <property type="entry name" value="Ubq-SigPath_Reg"/>
</dbReference>
<dbReference type="Proteomes" id="UP000788993">
    <property type="component" value="Unassembled WGS sequence"/>
</dbReference>
<evidence type="ECO:0000256" key="6">
    <source>
        <dbReference type="SAM" id="Phobius"/>
    </source>
</evidence>
<keyword evidence="4 6" id="KW-0472">Membrane</keyword>
<evidence type="ECO:0000313" key="9">
    <source>
        <dbReference type="EMBL" id="KAH3677754.1"/>
    </source>
</evidence>
<dbReference type="EMBL" id="JAEUBD010000095">
    <property type="protein sequence ID" value="KAH3677754.1"/>
    <property type="molecule type" value="Genomic_DNA"/>
</dbReference>